<evidence type="ECO:0000256" key="3">
    <source>
        <dbReference type="SAM" id="SignalP"/>
    </source>
</evidence>
<feature type="compositionally biased region" description="Low complexity" evidence="2">
    <location>
        <begin position="276"/>
        <end position="349"/>
    </location>
</feature>
<sequence length="367" mass="37570">MVLGLCLRTAPALLFGAVALVAADEYFTGDGTSYTLSQVSSGNCNFMSAGTSASTNYVALNQEQWDNLGNCGRCIEVSCVDDQCTAKNKTAVVQVLDRCPECKSGDLDLSPTVYKEITGLDPNRLKVRWRFVDCPDVGNVQVCLKEGSNANWIAIQPTNAAVGVTSVTVDGAATTMLEGAYYYVQSSASADLSAVKVSITSVGGDVIDGTYALTAGKCVDTEKQFGGGSTSQSSPATTAPKPAATTATPTATTATPSATEPTQTQTGSSASGGGVYSSSQNQDTSASNSTDTSTPDTTTATPEATTATPEATPATPESTPAAPESTPSTPQATTATPEATTASPTTDSPVQTGDTSKCRVRGRRHRN</sequence>
<dbReference type="NCBIfam" id="NF041144">
    <property type="entry name" value="expansin_EXLX1"/>
    <property type="match status" value="1"/>
</dbReference>
<keyword evidence="6" id="KW-1185">Reference proteome</keyword>
<dbReference type="PANTHER" id="PTHR31836:SF21">
    <property type="entry name" value="EXPANSIN-LIKE PROTEIN 7"/>
    <property type="match status" value="1"/>
</dbReference>
<dbReference type="InterPro" id="IPR051477">
    <property type="entry name" value="Expansin_CellWall"/>
</dbReference>
<evidence type="ECO:0000313" key="5">
    <source>
        <dbReference type="EMBL" id="KAG7397253.1"/>
    </source>
</evidence>
<evidence type="ECO:0000256" key="1">
    <source>
        <dbReference type="ARBA" id="ARBA00022729"/>
    </source>
</evidence>
<accession>A0A8T1WZT0</accession>
<dbReference type="PROSITE" id="PS50842">
    <property type="entry name" value="EXPANSIN_EG45"/>
    <property type="match status" value="1"/>
</dbReference>
<feature type="chain" id="PRO_5035850853" description="Expansin-like EG45 domain-containing protein" evidence="3">
    <location>
        <begin position="24"/>
        <end position="367"/>
    </location>
</feature>
<proteinExistence type="predicted"/>
<reference evidence="5" key="1">
    <citation type="submission" date="2021-02" db="EMBL/GenBank/DDBJ databases">
        <authorList>
            <person name="Palmer J.M."/>
        </authorList>
    </citation>
    <scope>NUCLEOTIDE SEQUENCE</scope>
    <source>
        <strain evidence="5">SCRP23</strain>
    </source>
</reference>
<dbReference type="OrthoDB" id="406505at2759"/>
<dbReference type="InterPro" id="IPR049818">
    <property type="entry name" value="Expansin_EXLX1-like"/>
</dbReference>
<dbReference type="InterPro" id="IPR009009">
    <property type="entry name" value="RlpA-like_DPBB"/>
</dbReference>
<protein>
    <recommendedName>
        <fullName evidence="4">Expansin-like EG45 domain-containing protein</fullName>
    </recommendedName>
</protein>
<feature type="signal peptide" evidence="3">
    <location>
        <begin position="1"/>
        <end position="23"/>
    </location>
</feature>
<evidence type="ECO:0000259" key="4">
    <source>
        <dbReference type="PROSITE" id="PS50842"/>
    </source>
</evidence>
<keyword evidence="1 3" id="KW-0732">Signal</keyword>
<dbReference type="Proteomes" id="UP000693981">
    <property type="component" value="Unassembled WGS sequence"/>
</dbReference>
<feature type="compositionally biased region" description="Low complexity" evidence="2">
    <location>
        <begin position="230"/>
        <end position="269"/>
    </location>
</feature>
<name>A0A8T1WZT0_9STRA</name>
<feature type="region of interest" description="Disordered" evidence="2">
    <location>
        <begin position="224"/>
        <end position="367"/>
    </location>
</feature>
<evidence type="ECO:0000313" key="6">
    <source>
        <dbReference type="Proteomes" id="UP000693981"/>
    </source>
</evidence>
<dbReference type="InterPro" id="IPR007112">
    <property type="entry name" value="Expansin/allergen_DPBB_dom"/>
</dbReference>
<feature type="domain" description="Expansin-like EG45" evidence="4">
    <location>
        <begin position="41"/>
        <end position="139"/>
    </location>
</feature>
<comment type="caution">
    <text evidence="5">The sequence shown here is derived from an EMBL/GenBank/DDBJ whole genome shotgun (WGS) entry which is preliminary data.</text>
</comment>
<dbReference type="CDD" id="cd22271">
    <property type="entry name" value="DPBB_EXP_N-like"/>
    <property type="match status" value="1"/>
</dbReference>
<gene>
    <name evidence="5" type="ORF">PHYBOEH_001065</name>
</gene>
<dbReference type="AlphaFoldDB" id="A0A8T1WZT0"/>
<dbReference type="PANTHER" id="PTHR31836">
    <property type="match status" value="1"/>
</dbReference>
<evidence type="ECO:0000256" key="2">
    <source>
        <dbReference type="SAM" id="MobiDB-lite"/>
    </source>
</evidence>
<feature type="compositionally biased region" description="Basic residues" evidence="2">
    <location>
        <begin position="358"/>
        <end position="367"/>
    </location>
</feature>
<dbReference type="EMBL" id="JAGDFL010000120">
    <property type="protein sequence ID" value="KAG7397253.1"/>
    <property type="molecule type" value="Genomic_DNA"/>
</dbReference>
<dbReference type="Pfam" id="PF03330">
    <property type="entry name" value="DPBB_1"/>
    <property type="match status" value="1"/>
</dbReference>
<organism evidence="5 6">
    <name type="scientific">Phytophthora boehmeriae</name>
    <dbReference type="NCBI Taxonomy" id="109152"/>
    <lineage>
        <taxon>Eukaryota</taxon>
        <taxon>Sar</taxon>
        <taxon>Stramenopiles</taxon>
        <taxon>Oomycota</taxon>
        <taxon>Peronosporomycetes</taxon>
        <taxon>Peronosporales</taxon>
        <taxon>Peronosporaceae</taxon>
        <taxon>Phytophthora</taxon>
    </lineage>
</organism>